<organism evidence="1 2">
    <name type="scientific">Streptomyces tropicalis</name>
    <dbReference type="NCBI Taxonomy" id="3034234"/>
    <lineage>
        <taxon>Bacteria</taxon>
        <taxon>Bacillati</taxon>
        <taxon>Actinomycetota</taxon>
        <taxon>Actinomycetes</taxon>
        <taxon>Kitasatosporales</taxon>
        <taxon>Streptomycetaceae</taxon>
        <taxon>Streptomyces</taxon>
    </lineage>
</organism>
<protein>
    <submittedName>
        <fullName evidence="1">Uncharacterized protein</fullName>
    </submittedName>
</protein>
<evidence type="ECO:0000313" key="2">
    <source>
        <dbReference type="Proteomes" id="UP001221150"/>
    </source>
</evidence>
<name>A0ABT6AF24_9ACTN</name>
<comment type="caution">
    <text evidence="1">The sequence shown here is derived from an EMBL/GenBank/DDBJ whole genome shotgun (WGS) entry which is preliminary data.</text>
</comment>
<dbReference type="EMBL" id="JARJBB010000037">
    <property type="protein sequence ID" value="MDF3303037.1"/>
    <property type="molecule type" value="Genomic_DNA"/>
</dbReference>
<keyword evidence="2" id="KW-1185">Reference proteome</keyword>
<dbReference type="Proteomes" id="UP001221150">
    <property type="component" value="Unassembled WGS sequence"/>
</dbReference>
<accession>A0ABT6AF24</accession>
<dbReference type="RefSeq" id="WP_276112586.1">
    <property type="nucleotide sequence ID" value="NZ_JARJBB010000037.1"/>
</dbReference>
<reference evidence="1 2" key="1">
    <citation type="submission" date="2023-03" db="EMBL/GenBank/DDBJ databases">
        <title>Draft genome sequence of Streptomyces sp. K1PA1 isolated from peat swamp forest in Thailand.</title>
        <authorList>
            <person name="Klaysubun C."/>
            <person name="Duangmal K."/>
        </authorList>
    </citation>
    <scope>NUCLEOTIDE SEQUENCE [LARGE SCALE GENOMIC DNA]</scope>
    <source>
        <strain evidence="1 2">K1PA1</strain>
    </source>
</reference>
<evidence type="ECO:0000313" key="1">
    <source>
        <dbReference type="EMBL" id="MDF3303037.1"/>
    </source>
</evidence>
<sequence>MPRSHALAAALHEEVQWLLDCKRKPTGVTVALHHAAAIAEATASGVLPLAEGQRQLLNALSVAETLDAASRGA</sequence>
<gene>
    <name evidence="1" type="ORF">P3H78_31380</name>
</gene>
<proteinExistence type="predicted"/>